<feature type="region of interest" description="Disordered" evidence="1">
    <location>
        <begin position="357"/>
        <end position="400"/>
    </location>
</feature>
<evidence type="ECO:0000256" key="2">
    <source>
        <dbReference type="SAM" id="SignalP"/>
    </source>
</evidence>
<protein>
    <submittedName>
        <fullName evidence="3">Uncharacterized protein</fullName>
    </submittedName>
</protein>
<sequence>MGASGLLCICAFVFLTQLAKETAAANGDGAAMTKKLAAEVCDAAGAFALVSDATRQACEAKRGKADQVSEAVSTLQAARLADTRDELCRSVDALAAHAAQGLGSCVYTLAALTTPATTQTSSAKGACLIEQDDQHAAIYFDDSKQHRFVKYTARSSAAVSEEAAVEDLDGCLRLDNQTGEASGPEPVAHMIAKRLELQGHFTLTAAVGKANEKLKVVKQYTHATTNTDAYFGVGGSGGGATHIKASKPCTLTTQASSTEGPQQGKDLASGAFFVLKTQSQVSVAWNITAAEDKADGMTETIALATQLARTLAALEDKECQHLSLAKQQQGTTCGSRATRDNIAATILALQPACAAAQTEENQDTGEQAQQRTATERGTAPRSEQTKRTQQGRTNTQAHTAKECEAKVKSYDANTRTCLDKVHSESGARTHCSTSVAACTAAATIAVLKTHRGA</sequence>
<keyword evidence="2" id="KW-0732">Signal</keyword>
<feature type="compositionally biased region" description="Polar residues" evidence="1">
    <location>
        <begin position="387"/>
        <end position="398"/>
    </location>
</feature>
<name>F9WNI2_TRYVY</name>
<dbReference type="EMBL" id="CAEX01002617">
    <property type="protein sequence ID" value="CCD19100.1"/>
    <property type="molecule type" value="Genomic_DNA"/>
</dbReference>
<proteinExistence type="predicted"/>
<accession>F9WNI2</accession>
<evidence type="ECO:0000313" key="3">
    <source>
        <dbReference type="EMBL" id="CCD19100.1"/>
    </source>
</evidence>
<reference evidence="3 4" key="1">
    <citation type="journal article" date="2012" name="Proc. Natl. Acad. Sci. U.S.A.">
        <title>Antigenic diversity is generated by distinct evolutionary mechanisms in African trypanosome species.</title>
        <authorList>
            <person name="Jackson A.P."/>
            <person name="Berry A."/>
            <person name="Aslett M."/>
            <person name="Allison H.C."/>
            <person name="Burton P."/>
            <person name="Vavrova-Anderson J."/>
            <person name="Brown R."/>
            <person name="Browne H."/>
            <person name="Corton N."/>
            <person name="Hauser H."/>
            <person name="Gamble J."/>
            <person name="Gilderthorp R."/>
            <person name="Marcello L."/>
            <person name="McQuillan J."/>
            <person name="Otto T.D."/>
            <person name="Quail M.A."/>
            <person name="Sanders M.J."/>
            <person name="van Tonder A."/>
            <person name="Ginger M.L."/>
            <person name="Field M.C."/>
            <person name="Barry J.D."/>
            <person name="Hertz-Fowler C."/>
            <person name="Berriman M."/>
        </authorList>
    </citation>
    <scope>NUCLEOTIDE SEQUENCE</scope>
    <source>
        <strain evidence="3 4">Y486</strain>
    </source>
</reference>
<evidence type="ECO:0000256" key="1">
    <source>
        <dbReference type="SAM" id="MobiDB-lite"/>
    </source>
</evidence>
<dbReference type="VEuPathDB" id="TriTrypDB:TvY486_0018060"/>
<feature type="chain" id="PRO_5003390692" evidence="2">
    <location>
        <begin position="25"/>
        <end position="453"/>
    </location>
</feature>
<dbReference type="AlphaFoldDB" id="F9WNI2"/>
<gene>
    <name evidence="3" type="ORF">TvY486_0018060</name>
</gene>
<dbReference type="Proteomes" id="UP000009027">
    <property type="component" value="Unassembled WGS sequence"/>
</dbReference>
<feature type="signal peptide" evidence="2">
    <location>
        <begin position="1"/>
        <end position="24"/>
    </location>
</feature>
<keyword evidence="4" id="KW-1185">Reference proteome</keyword>
<organism evidence="3 4">
    <name type="scientific">Trypanosoma vivax (strain Y486)</name>
    <dbReference type="NCBI Taxonomy" id="1055687"/>
    <lineage>
        <taxon>Eukaryota</taxon>
        <taxon>Discoba</taxon>
        <taxon>Euglenozoa</taxon>
        <taxon>Kinetoplastea</taxon>
        <taxon>Metakinetoplastina</taxon>
        <taxon>Trypanosomatida</taxon>
        <taxon>Trypanosomatidae</taxon>
        <taxon>Trypanosoma</taxon>
        <taxon>Duttonella</taxon>
    </lineage>
</organism>
<evidence type="ECO:0000313" key="4">
    <source>
        <dbReference type="Proteomes" id="UP000009027"/>
    </source>
</evidence>